<feature type="compositionally biased region" description="Basic residues" evidence="2">
    <location>
        <begin position="1"/>
        <end position="14"/>
    </location>
</feature>
<evidence type="ECO:0000256" key="1">
    <source>
        <dbReference type="ARBA" id="ARBA00007160"/>
    </source>
</evidence>
<protein>
    <submittedName>
        <fullName evidence="3">Uncharacterized protein</fullName>
    </submittedName>
</protein>
<name>A0A8J4V5B6_9ROSI</name>
<organism evidence="3 4">
    <name type="scientific">Castanea mollissima</name>
    <name type="common">Chinese chestnut</name>
    <dbReference type="NCBI Taxonomy" id="60419"/>
    <lineage>
        <taxon>Eukaryota</taxon>
        <taxon>Viridiplantae</taxon>
        <taxon>Streptophyta</taxon>
        <taxon>Embryophyta</taxon>
        <taxon>Tracheophyta</taxon>
        <taxon>Spermatophyta</taxon>
        <taxon>Magnoliopsida</taxon>
        <taxon>eudicotyledons</taxon>
        <taxon>Gunneridae</taxon>
        <taxon>Pentapetalae</taxon>
        <taxon>rosids</taxon>
        <taxon>fabids</taxon>
        <taxon>Fagales</taxon>
        <taxon>Fagaceae</taxon>
        <taxon>Castanea</taxon>
    </lineage>
</organism>
<sequence length="265" mass="29514">MAYHHHHHDRHHHHNKDEEKPVDYKKGEKHHKHREHLGELGAVAVGAYALHEKHKAKKDPEHAHKHKIKEEIAAAVAVGAGGKGSHPMLSSLPLVHSHIYIIFIENIASSPGQASSPLQDLECLISGRLYYLLPLSKEHKLCKNGVTEQLQNIGISSYAEWMSVVEPAKMSSYAASDFVANLANGSALEVLPTVGDGVWRVKLVIDTKQLEEILSEQVNTEALIEKMRMVSFLASLTPKRTKSAWGMSWKPTLLNLFKLPLDNGK</sequence>
<dbReference type="Pfam" id="PF02496">
    <property type="entry name" value="ABA_WDS"/>
    <property type="match status" value="1"/>
</dbReference>
<feature type="compositionally biased region" description="Basic and acidic residues" evidence="2">
    <location>
        <begin position="15"/>
        <end position="26"/>
    </location>
</feature>
<comment type="caution">
    <text evidence="3">The sequence shown here is derived from an EMBL/GenBank/DDBJ whole genome shotgun (WGS) entry which is preliminary data.</text>
</comment>
<keyword evidence="4" id="KW-1185">Reference proteome</keyword>
<gene>
    <name evidence="3" type="ORF">CMV_028176</name>
</gene>
<dbReference type="InterPro" id="IPR003496">
    <property type="entry name" value="ABA_WDS"/>
</dbReference>
<proteinExistence type="inferred from homology"/>
<dbReference type="EMBL" id="JRKL02012449">
    <property type="protein sequence ID" value="KAF3945462.1"/>
    <property type="molecule type" value="Genomic_DNA"/>
</dbReference>
<dbReference type="PANTHER" id="PTHR33801">
    <property type="entry name" value="ABSCISIC STRESS-RIPENING PROTEIN 5"/>
    <property type="match status" value="1"/>
</dbReference>
<dbReference type="OrthoDB" id="1916282at2759"/>
<dbReference type="Proteomes" id="UP000737018">
    <property type="component" value="Unassembled WGS sequence"/>
</dbReference>
<evidence type="ECO:0000313" key="4">
    <source>
        <dbReference type="Proteomes" id="UP000737018"/>
    </source>
</evidence>
<feature type="region of interest" description="Disordered" evidence="2">
    <location>
        <begin position="1"/>
        <end position="38"/>
    </location>
</feature>
<dbReference type="AlphaFoldDB" id="A0A8J4V5B6"/>
<evidence type="ECO:0000313" key="3">
    <source>
        <dbReference type="EMBL" id="KAF3945462.1"/>
    </source>
</evidence>
<evidence type="ECO:0000256" key="2">
    <source>
        <dbReference type="SAM" id="MobiDB-lite"/>
    </source>
</evidence>
<reference evidence="3" key="1">
    <citation type="submission" date="2020-03" db="EMBL/GenBank/DDBJ databases">
        <title>Castanea mollissima Vanexum genome sequencing.</title>
        <authorList>
            <person name="Staton M."/>
        </authorList>
    </citation>
    <scope>NUCLEOTIDE SEQUENCE</scope>
    <source>
        <tissue evidence="3">Leaf</tissue>
    </source>
</reference>
<accession>A0A8J4V5B6</accession>
<comment type="similarity">
    <text evidence="1">Belongs to the abscisic acid and water stress-induced protein family.</text>
</comment>
<dbReference type="PANTHER" id="PTHR33801:SF7">
    <property type="entry name" value="ABSCISIC STRESS-RIPENING PROTEIN 2"/>
    <property type="match status" value="1"/>
</dbReference>